<evidence type="ECO:0000256" key="1">
    <source>
        <dbReference type="SAM" id="MobiDB-lite"/>
    </source>
</evidence>
<dbReference type="EMBL" id="JAMKFB020000120">
    <property type="protein sequence ID" value="KAL0153310.1"/>
    <property type="molecule type" value="Genomic_DNA"/>
</dbReference>
<dbReference type="AlphaFoldDB" id="A0ABD0MUQ8"/>
<feature type="region of interest" description="Disordered" evidence="1">
    <location>
        <begin position="17"/>
        <end position="48"/>
    </location>
</feature>
<organism evidence="2 3">
    <name type="scientific">Cirrhinus mrigala</name>
    <name type="common">Mrigala</name>
    <dbReference type="NCBI Taxonomy" id="683832"/>
    <lineage>
        <taxon>Eukaryota</taxon>
        <taxon>Metazoa</taxon>
        <taxon>Chordata</taxon>
        <taxon>Craniata</taxon>
        <taxon>Vertebrata</taxon>
        <taxon>Euteleostomi</taxon>
        <taxon>Actinopterygii</taxon>
        <taxon>Neopterygii</taxon>
        <taxon>Teleostei</taxon>
        <taxon>Ostariophysi</taxon>
        <taxon>Cypriniformes</taxon>
        <taxon>Cyprinidae</taxon>
        <taxon>Labeoninae</taxon>
        <taxon>Labeonini</taxon>
        <taxon>Cirrhinus</taxon>
    </lineage>
</organism>
<reference evidence="2 3" key="1">
    <citation type="submission" date="2024-05" db="EMBL/GenBank/DDBJ databases">
        <title>Genome sequencing and assembly of Indian major carp, Cirrhinus mrigala (Hamilton, 1822).</title>
        <authorList>
            <person name="Mohindra V."/>
            <person name="Chowdhury L.M."/>
            <person name="Lal K."/>
            <person name="Jena J.K."/>
        </authorList>
    </citation>
    <scope>NUCLEOTIDE SEQUENCE [LARGE SCALE GENOMIC DNA]</scope>
    <source>
        <strain evidence="2">CM1030</strain>
        <tissue evidence="2">Blood</tissue>
    </source>
</reference>
<feature type="non-terminal residue" evidence="2">
    <location>
        <position position="1"/>
    </location>
</feature>
<comment type="caution">
    <text evidence="2">The sequence shown here is derived from an EMBL/GenBank/DDBJ whole genome shotgun (WGS) entry which is preliminary data.</text>
</comment>
<name>A0ABD0MUQ8_CIRMR</name>
<dbReference type="Proteomes" id="UP001529510">
    <property type="component" value="Unassembled WGS sequence"/>
</dbReference>
<evidence type="ECO:0000313" key="2">
    <source>
        <dbReference type="EMBL" id="KAL0153310.1"/>
    </source>
</evidence>
<gene>
    <name evidence="2" type="ORF">M9458_051389</name>
</gene>
<evidence type="ECO:0000313" key="3">
    <source>
        <dbReference type="Proteomes" id="UP001529510"/>
    </source>
</evidence>
<proteinExistence type="predicted"/>
<accession>A0ABD0MUQ8</accession>
<sequence length="85" mass="9960">EMYERAYRELASLPKRATTAEVNVQQNQEEDTENHHQDQCHSSASADIENAELDTGLDELEQYLQHKPTMENDRDILSFWKHSQN</sequence>
<feature type="non-terminal residue" evidence="2">
    <location>
        <position position="85"/>
    </location>
</feature>
<keyword evidence="3" id="KW-1185">Reference proteome</keyword>
<protein>
    <recommendedName>
        <fullName evidence="4">HAT C-terminal dimerisation domain-containing protein</fullName>
    </recommendedName>
</protein>
<evidence type="ECO:0008006" key="4">
    <source>
        <dbReference type="Google" id="ProtNLM"/>
    </source>
</evidence>